<keyword evidence="4" id="KW-1185">Reference proteome</keyword>
<feature type="transmembrane region" description="Helical" evidence="2">
    <location>
        <begin position="77"/>
        <end position="99"/>
    </location>
</feature>
<evidence type="ECO:0000256" key="2">
    <source>
        <dbReference type="SAM" id="Phobius"/>
    </source>
</evidence>
<feature type="region of interest" description="Disordered" evidence="1">
    <location>
        <begin position="106"/>
        <end position="136"/>
    </location>
</feature>
<feature type="compositionally biased region" description="Gly residues" evidence="1">
    <location>
        <begin position="106"/>
        <end position="120"/>
    </location>
</feature>
<feature type="compositionally biased region" description="Low complexity" evidence="1">
    <location>
        <begin position="121"/>
        <end position="136"/>
    </location>
</feature>
<evidence type="ECO:0000313" key="3">
    <source>
        <dbReference type="EMBL" id="MDQ0932306.1"/>
    </source>
</evidence>
<accession>A0ABU0RJY1</accession>
<reference evidence="3 4" key="1">
    <citation type="submission" date="2023-07" db="EMBL/GenBank/DDBJ databases">
        <title>Comparative genomics of wheat-associated soil bacteria to identify genetic determinants of phenazine resistance.</title>
        <authorList>
            <person name="Mouncey N."/>
        </authorList>
    </citation>
    <scope>NUCLEOTIDE SEQUENCE [LARGE SCALE GENOMIC DNA]</scope>
    <source>
        <strain evidence="3 4">W2I16</strain>
    </source>
</reference>
<evidence type="ECO:0008006" key="5">
    <source>
        <dbReference type="Google" id="ProtNLM"/>
    </source>
</evidence>
<dbReference type="Proteomes" id="UP001223072">
    <property type="component" value="Unassembled WGS sequence"/>
</dbReference>
<keyword evidence="2" id="KW-1133">Transmembrane helix</keyword>
<gene>
    <name evidence="3" type="ORF">QFZ49_002236</name>
</gene>
<proteinExistence type="predicted"/>
<keyword evidence="2" id="KW-0812">Transmembrane</keyword>
<evidence type="ECO:0000313" key="4">
    <source>
        <dbReference type="Proteomes" id="UP001223072"/>
    </source>
</evidence>
<name>A0ABU0RJY1_9ACTN</name>
<evidence type="ECO:0000256" key="1">
    <source>
        <dbReference type="SAM" id="MobiDB-lite"/>
    </source>
</evidence>
<dbReference type="EMBL" id="JAUSZS010000003">
    <property type="protein sequence ID" value="MDQ0932306.1"/>
    <property type="molecule type" value="Genomic_DNA"/>
</dbReference>
<organism evidence="3 4">
    <name type="scientific">Streptomyces turgidiscabies</name>
    <dbReference type="NCBI Taxonomy" id="85558"/>
    <lineage>
        <taxon>Bacteria</taxon>
        <taxon>Bacillati</taxon>
        <taxon>Actinomycetota</taxon>
        <taxon>Actinomycetes</taxon>
        <taxon>Kitasatosporales</taxon>
        <taxon>Streptomycetaceae</taxon>
        <taxon>Streptomyces</taxon>
    </lineage>
</organism>
<comment type="caution">
    <text evidence="3">The sequence shown here is derived from an EMBL/GenBank/DDBJ whole genome shotgun (WGS) entry which is preliminary data.</text>
</comment>
<protein>
    <recommendedName>
        <fullName evidence="5">LigA protein</fullName>
    </recommendedName>
</protein>
<sequence length="464" mass="48580">MLTGPRLREFSRPVPVHNFRTQQKWWFAMPVEHRDDQFEDRLGAALRSAGGTFDADRTALVAGGETRGRRLRTRRRTAVVSGAAAIALVGVGGALVTPWGGDGTGQRAVGAGGTTVGPGGASPSADAATATTTAPSSVSGAQLLNTLKQLLPSGKLSEQKSRGTASKKGPYAYAVFDDGKGAAALSLSLHRLVPGSGQARQATECPDKAFVPYDDCVTSPLPGGALLRIVKGYEYPDRRVDTKLWTADLVTAEGAYVSVMEWNAAAEKDAPISRPEPPLNSAQLKTLVADPAWLRAVNAIPASDTVETPPTASAPEEVESDDIVTALTGLLPKGLSVVGKSKPDTGFGYVVVDDGKGKSFVQINVQPNSQDLEKELFGEGSGAVTRPDGIKVVVRQGAGDDKGKGLVMRTADALWPDGLRVVVSAFNSASQITGPTRANPALTLDQLKAIATDSKWQQLQPVPN</sequence>
<keyword evidence="2" id="KW-0472">Membrane</keyword>